<evidence type="ECO:0000313" key="2">
    <source>
        <dbReference type="EMBL" id="WMB74688.1"/>
    </source>
</evidence>
<dbReference type="AlphaFoldDB" id="A0AA50KGY8"/>
<dbReference type="KEGG" id="sog:RA178_08825"/>
<dbReference type="SUPFAM" id="SSF53850">
    <property type="entry name" value="Periplasmic binding protein-like II"/>
    <property type="match status" value="1"/>
</dbReference>
<dbReference type="InterPro" id="IPR007210">
    <property type="entry name" value="ABC_Gly_betaine_transp_sub-bd"/>
</dbReference>
<dbReference type="Gene3D" id="3.40.190.100">
    <property type="entry name" value="Glycine betaine-binding periplasmic protein, domain 2"/>
    <property type="match status" value="1"/>
</dbReference>
<dbReference type="GeneID" id="301339282"/>
<dbReference type="GO" id="GO:0022857">
    <property type="term" value="F:transmembrane transporter activity"/>
    <property type="evidence" value="ECO:0007669"/>
    <property type="project" value="InterPro"/>
</dbReference>
<dbReference type="Gene3D" id="3.40.190.10">
    <property type="entry name" value="Periplasmic binding protein-like II"/>
    <property type="match status" value="1"/>
</dbReference>
<accession>A0AA50KGY8</accession>
<reference evidence="2" key="1">
    <citation type="submission" date="2023-08" db="EMBL/GenBank/DDBJ databases">
        <title>Complete genome sequence of Shewanella oncorhynchi Z-P2, a siderophore putrebactin-producing bacterium.</title>
        <authorList>
            <person name="Zhang Y."/>
        </authorList>
    </citation>
    <scope>NUCLEOTIDE SEQUENCE</scope>
    <source>
        <strain evidence="2">Z-P2</strain>
    </source>
</reference>
<dbReference type="Proteomes" id="UP001236800">
    <property type="component" value="Chromosome"/>
</dbReference>
<proteinExistence type="predicted"/>
<dbReference type="GO" id="GO:0043190">
    <property type="term" value="C:ATP-binding cassette (ABC) transporter complex"/>
    <property type="evidence" value="ECO:0007669"/>
    <property type="project" value="InterPro"/>
</dbReference>
<evidence type="ECO:0000259" key="1">
    <source>
        <dbReference type="Pfam" id="PF04069"/>
    </source>
</evidence>
<organism evidence="2">
    <name type="scientific">Shewanella oncorhynchi</name>
    <dbReference type="NCBI Taxonomy" id="2726434"/>
    <lineage>
        <taxon>Bacteria</taxon>
        <taxon>Pseudomonadati</taxon>
        <taxon>Pseudomonadota</taxon>
        <taxon>Gammaproteobacteria</taxon>
        <taxon>Alteromonadales</taxon>
        <taxon>Shewanellaceae</taxon>
        <taxon>Shewanella</taxon>
    </lineage>
</organism>
<sequence length="329" mass="36396">MAEINVFRRQLLQTLGLGSLASLAFFPRGAIGMNSLNKSTNMESSQGKPMIRMGVTDLSFHRVTAAVVAHVIGIMGKEVQRSYVLHEANFEQLGEGKVDMLCSAWLPHSHGIYRQGVEERVATRQLGLHYEPYALWGVPDYVPVEQVSSIEDLLKPDVQQRMRPIIQGIGEGAGITRFSKNIMTQYGLTAAGYQFRTGTQADCVAAFESAVAVNDWVIVPLWHPQFLHHQYGIRDLQDPKGLLGGKDKAVLLAREHELAVNFSPAQIQVLDNIVLSNQMVAELDYAVNRQGMTEDEAAANWLTVNPQHLTTWLAPLLNPANVSSQEVTL</sequence>
<name>A0AA50KGY8_9GAMM</name>
<feature type="domain" description="ABC-type glycine betaine transport system substrate-binding" evidence="1">
    <location>
        <begin position="50"/>
        <end position="303"/>
    </location>
</feature>
<protein>
    <submittedName>
        <fullName evidence="2">Glycine betaine ABC transporter substrate-binding protein</fullName>
    </submittedName>
</protein>
<dbReference type="Pfam" id="PF04069">
    <property type="entry name" value="OpuAC"/>
    <property type="match status" value="1"/>
</dbReference>
<dbReference type="EMBL" id="CP132914">
    <property type="protein sequence ID" value="WMB74688.1"/>
    <property type="molecule type" value="Genomic_DNA"/>
</dbReference>
<gene>
    <name evidence="2" type="ORF">RA178_08825</name>
</gene>
<dbReference type="RefSeq" id="WP_306685168.1">
    <property type="nucleotide sequence ID" value="NZ_CP132914.1"/>
</dbReference>
<dbReference type="FunFam" id="3.40.190.100:FF:000006">
    <property type="entry name" value="Glycine/betaine ABC transporter"/>
    <property type="match status" value="1"/>
</dbReference>